<dbReference type="PANTHER" id="PTHR12302:SF2">
    <property type="entry name" value="STAPHYLOCOCCAL NUCLEASE DOMAIN-CONTAINING PROTEIN 1"/>
    <property type="match status" value="1"/>
</dbReference>
<dbReference type="GO" id="GO:0010372">
    <property type="term" value="P:positive regulation of gibberellin biosynthetic process"/>
    <property type="evidence" value="ECO:0007669"/>
    <property type="project" value="UniProtKB-ARBA"/>
</dbReference>
<feature type="domain" description="TNase-like" evidence="14">
    <location>
        <begin position="648"/>
        <end position="775"/>
    </location>
</feature>
<dbReference type="Pfam" id="PF00567">
    <property type="entry name" value="TUDOR"/>
    <property type="match status" value="1"/>
</dbReference>
<dbReference type="InterPro" id="IPR016071">
    <property type="entry name" value="Staphylococal_nuclease_OB-fold"/>
</dbReference>
<dbReference type="InterPro" id="IPR002999">
    <property type="entry name" value="Tudor"/>
</dbReference>
<comment type="caution">
    <text evidence="15">The sequence shown here is derived from an EMBL/GenBank/DDBJ whole genome shotgun (WGS) entry which is preliminary data.</text>
</comment>
<dbReference type="GO" id="GO:0034605">
    <property type="term" value="P:cellular response to heat"/>
    <property type="evidence" value="ECO:0007669"/>
    <property type="project" value="UniProtKB-ARBA"/>
</dbReference>
<dbReference type="Proteomes" id="UP000797356">
    <property type="component" value="Chromosome 15"/>
</dbReference>
<dbReference type="GO" id="GO:0000932">
    <property type="term" value="C:P-body"/>
    <property type="evidence" value="ECO:0007669"/>
    <property type="project" value="UniProtKB-ARBA"/>
</dbReference>
<dbReference type="InterPro" id="IPR016685">
    <property type="entry name" value="Silence_cplx_Nase-comp_TudorSN"/>
</dbReference>
<dbReference type="FunFam" id="2.30.30.140:FF:000018">
    <property type="entry name" value="Serine/threonine-protein kinase 31"/>
    <property type="match status" value="1"/>
</dbReference>
<dbReference type="Pfam" id="PF00565">
    <property type="entry name" value="SNase"/>
    <property type="match status" value="4"/>
</dbReference>
<dbReference type="CDD" id="cd20443">
    <property type="entry name" value="Tudor_AtTudor1-like"/>
    <property type="match status" value="1"/>
</dbReference>
<evidence type="ECO:0000256" key="8">
    <source>
        <dbReference type="ARBA" id="ARBA00022801"/>
    </source>
</evidence>
<evidence type="ECO:0000256" key="7">
    <source>
        <dbReference type="ARBA" id="ARBA00022737"/>
    </source>
</evidence>
<feature type="domain" description="TNase-like" evidence="14">
    <location>
        <begin position="244"/>
        <end position="424"/>
    </location>
</feature>
<evidence type="ECO:0000256" key="3">
    <source>
        <dbReference type="ARBA" id="ARBA00004556"/>
    </source>
</evidence>
<dbReference type="OrthoDB" id="10023235at2759"/>
<dbReference type="FunFam" id="2.40.50.90:FF:000011">
    <property type="entry name" value="Ribonuclease"/>
    <property type="match status" value="1"/>
</dbReference>
<evidence type="ECO:0000313" key="16">
    <source>
        <dbReference type="Proteomes" id="UP000797356"/>
    </source>
</evidence>
<reference evidence="15" key="2">
    <citation type="submission" date="2019-07" db="EMBL/GenBank/DDBJ databases">
        <authorList>
            <person name="Yang Y."/>
            <person name="Bocs S."/>
            <person name="Baudouin L."/>
        </authorList>
    </citation>
    <scope>NUCLEOTIDE SEQUENCE</scope>
    <source>
        <tissue evidence="15">Spear leaf of Hainan Tall coconut</tissue>
    </source>
</reference>
<keyword evidence="16" id="KW-1185">Reference proteome</keyword>
<keyword evidence="4 11" id="KW-0963">Cytoplasm</keyword>
<feature type="domain" description="Tudor" evidence="13">
    <location>
        <begin position="841"/>
        <end position="906"/>
    </location>
</feature>
<dbReference type="PIRSF" id="PIRSF017179">
    <property type="entry name" value="RISC-Tudor-SN"/>
    <property type="match status" value="1"/>
</dbReference>
<accession>A0A8K0IXJ9</accession>
<dbReference type="EMBL" id="CM017886">
    <property type="protein sequence ID" value="KAG1370243.1"/>
    <property type="molecule type" value="Genomic_DNA"/>
</dbReference>
<comment type="subcellular location">
    <subcellularLocation>
        <location evidence="3">Cytoplasm</location>
        <location evidence="3">Perinuclear region</location>
    </subcellularLocation>
    <subcellularLocation>
        <location evidence="2">Cytoplasmic granule</location>
    </subcellularLocation>
    <subcellularLocation>
        <location evidence="1">Endoplasmic reticulum</location>
    </subcellularLocation>
</comment>
<keyword evidence="10" id="KW-0007">Acetylation</keyword>
<evidence type="ECO:0000256" key="10">
    <source>
        <dbReference type="ARBA" id="ARBA00022990"/>
    </source>
</evidence>
<evidence type="ECO:0000256" key="6">
    <source>
        <dbReference type="ARBA" id="ARBA00022722"/>
    </source>
</evidence>
<dbReference type="GO" id="GO:0003729">
    <property type="term" value="F:mRNA binding"/>
    <property type="evidence" value="ECO:0007669"/>
    <property type="project" value="UniProtKB-ARBA"/>
</dbReference>
<dbReference type="GO" id="GO:0031332">
    <property type="term" value="C:RNAi effector complex"/>
    <property type="evidence" value="ECO:0007669"/>
    <property type="project" value="InterPro"/>
</dbReference>
<dbReference type="GO" id="GO:0048471">
    <property type="term" value="C:perinuclear region of cytoplasm"/>
    <property type="evidence" value="ECO:0007669"/>
    <property type="project" value="UniProtKB-SubCell"/>
</dbReference>
<sequence length="1050" mass="114799">MLNTSHIPRSTCYHVGFHGFYLPNRLPLTKKGYIRNPAQCSGNVAAMVVVVDMASAAGATGWLRGRVKAVPSGDCLVIMGSTKAEIPPEKTITLSSLMAPRLARRGGVDEPFAWESREYLRKLCIGKEVTFKVDYSVPSIGREFGSVFLGDKNVATLVVSEGWAKVREQGQQKGEASPYLSELQRLEEQAKQQGLGRWSKASMLSSIIMVPGASEASIRNLPPSAIGDPGNLDATGLLAANKGRPMQGIVEQVRDGSTVRVYLLPGFQFVQVFVAGIQAPSMGRRAVNDVIPETEVTTDDANGEVLNETRPPLTSAQRLAAFSAASTEVAPDPFGREAKHFTEIRVLNREVRIVLEGVDKFSNLIGSVYYPDGDTAKDLALELVQNGLAKFVEWSANMMEDDAKRKLKAAELQAKKDRLRIWTNYVPPASNSKAIHGQNFTGKVVEVVSGDCIIVADDAVSYGSPSAERRVNLSSIRAPKMGNPRRDGKPAPYAREAREFLRSRLIGHQVNVSMEYSRKVSLADGPNPVATSGSGDSRVMDFGSVFLVSSSKAEGDDTSSALSSRNQSSGINVGEMVVSRGFGTVIRHRDFEERSNYYDALLAAESRAINGKKGIHSAKDPPVMHITDLTTASAKKARDFLPFLQRSGRLTAVVEYVLSGHRFKLLIPKETCSIAFSFSGVRCPGRDEPFSDEAIALMRRKILQRDVEIEIEAVDRTGTFLGSLWESRTNMAAILLEAGLAKLQTSFGSDRILDANLLAQAEQSAKRQKLKIWEKYVEGQEVANGSTSEAKQKEVLKVVVTEVLGGGRFYVQTVGEQKVASIQQQLASLNLQEPPIVGSFNPVKGDIVLAQFSVDNSWNRAMIVNGPRGTGESPEDKFEVFYIDYGNQEMVPYSHLRPLDPAVSSVPGLAQLCSLAHIKVPNLEDDFGQEAAEYLSECTLNSSKEFRAMIEERDTSGGKVRGQGAGTVLFVTLVDVEAGSSINAAMLQEGLARLERRKRWETKERRAALDNLEEFQAKAKRERLGMWQYGDVQSDDEESAPPPRKAAGRR</sequence>
<dbReference type="GO" id="GO:0031047">
    <property type="term" value="P:regulatory ncRNA-mediated gene silencing"/>
    <property type="evidence" value="ECO:0007669"/>
    <property type="project" value="UniProtKB-UniRule"/>
</dbReference>
<dbReference type="SMART" id="SM00333">
    <property type="entry name" value="TUDOR"/>
    <property type="match status" value="1"/>
</dbReference>
<keyword evidence="7" id="KW-0677">Repeat</keyword>
<organism evidence="15 16">
    <name type="scientific">Cocos nucifera</name>
    <name type="common">Coconut palm</name>
    <dbReference type="NCBI Taxonomy" id="13894"/>
    <lineage>
        <taxon>Eukaryota</taxon>
        <taxon>Viridiplantae</taxon>
        <taxon>Streptophyta</taxon>
        <taxon>Embryophyta</taxon>
        <taxon>Tracheophyta</taxon>
        <taxon>Spermatophyta</taxon>
        <taxon>Magnoliopsida</taxon>
        <taxon>Liliopsida</taxon>
        <taxon>Arecaceae</taxon>
        <taxon>Arecoideae</taxon>
        <taxon>Cocoseae</taxon>
        <taxon>Attaleinae</taxon>
        <taxon>Cocos</taxon>
    </lineage>
</organism>
<evidence type="ECO:0000256" key="4">
    <source>
        <dbReference type="ARBA" id="ARBA00022490"/>
    </source>
</evidence>
<feature type="domain" description="TNase-like" evidence="14">
    <location>
        <begin position="61"/>
        <end position="200"/>
    </location>
</feature>
<evidence type="ECO:0000256" key="5">
    <source>
        <dbReference type="ARBA" id="ARBA00022553"/>
    </source>
</evidence>
<keyword evidence="9" id="KW-0256">Endoplasmic reticulum</keyword>
<evidence type="ECO:0000256" key="1">
    <source>
        <dbReference type="ARBA" id="ARBA00004240"/>
    </source>
</evidence>
<dbReference type="InterPro" id="IPR047395">
    <property type="entry name" value="Tudor_AtTudor1-like"/>
</dbReference>
<dbReference type="FunFam" id="2.40.50.90:FF:000015">
    <property type="entry name" value="Ribonuclease"/>
    <property type="match status" value="1"/>
</dbReference>
<dbReference type="GO" id="GO:0004518">
    <property type="term" value="F:nuclease activity"/>
    <property type="evidence" value="ECO:0007669"/>
    <property type="project" value="UniProtKB-KW"/>
</dbReference>
<dbReference type="InterPro" id="IPR035437">
    <property type="entry name" value="SNase_OB-fold_sf"/>
</dbReference>
<dbReference type="GO" id="GO:0005635">
    <property type="term" value="C:nuclear envelope"/>
    <property type="evidence" value="ECO:0007669"/>
    <property type="project" value="UniProtKB-ARBA"/>
</dbReference>
<keyword evidence="8" id="KW-0378">Hydrolase</keyword>
<evidence type="ECO:0000256" key="12">
    <source>
        <dbReference type="SAM" id="MobiDB-lite"/>
    </source>
</evidence>
<feature type="region of interest" description="Disordered" evidence="12">
    <location>
        <begin position="1026"/>
        <end position="1050"/>
    </location>
</feature>
<dbReference type="FunFam" id="2.40.50.90:FF:000010">
    <property type="entry name" value="Ribonuclease"/>
    <property type="match status" value="1"/>
</dbReference>
<dbReference type="GO" id="GO:0006402">
    <property type="term" value="P:mRNA catabolic process"/>
    <property type="evidence" value="ECO:0007669"/>
    <property type="project" value="UniProtKB-UniRule"/>
</dbReference>
<comment type="function">
    <text evidence="11">Cytoprotective ribonuclease (RNase) required for resistance to abiotic stresses, acting as a positive regulator of mRNA decapping during stress.</text>
</comment>
<dbReference type="Gene3D" id="2.40.50.90">
    <property type="match status" value="5"/>
</dbReference>
<keyword evidence="6" id="KW-0540">Nuclease</keyword>
<dbReference type="SUPFAM" id="SSF50199">
    <property type="entry name" value="Staphylococcal nuclease"/>
    <property type="match status" value="5"/>
</dbReference>
<dbReference type="SMART" id="SM00318">
    <property type="entry name" value="SNc"/>
    <property type="match status" value="4"/>
</dbReference>
<evidence type="ECO:0000259" key="14">
    <source>
        <dbReference type="PROSITE" id="PS50830"/>
    </source>
</evidence>
<dbReference type="GO" id="GO:0005829">
    <property type="term" value="C:cytosol"/>
    <property type="evidence" value="ECO:0007669"/>
    <property type="project" value="UniProtKB-UniRule"/>
</dbReference>
<gene>
    <name evidence="15" type="ORF">COCNU_15G006090</name>
</gene>
<dbReference type="GO" id="GO:0010494">
    <property type="term" value="C:cytoplasmic stress granule"/>
    <property type="evidence" value="ECO:0007669"/>
    <property type="project" value="UniProtKB-ARBA"/>
</dbReference>
<dbReference type="PROSITE" id="PS50304">
    <property type="entry name" value="TUDOR"/>
    <property type="match status" value="1"/>
</dbReference>
<dbReference type="GO" id="GO:0016787">
    <property type="term" value="F:hydrolase activity"/>
    <property type="evidence" value="ECO:0007669"/>
    <property type="project" value="UniProtKB-KW"/>
</dbReference>
<evidence type="ECO:0000259" key="13">
    <source>
        <dbReference type="PROSITE" id="PS50304"/>
    </source>
</evidence>
<dbReference type="FunFam" id="2.40.50.90:FF:000018">
    <property type="entry name" value="Ribonuclease"/>
    <property type="match status" value="1"/>
</dbReference>
<reference evidence="15" key="1">
    <citation type="journal article" date="2017" name="Gigascience">
        <title>The genome draft of coconut (Cocos nucifera).</title>
        <authorList>
            <person name="Xiao Y."/>
            <person name="Xu P."/>
            <person name="Fan H."/>
            <person name="Baudouin L."/>
            <person name="Xia W."/>
            <person name="Bocs S."/>
            <person name="Xu J."/>
            <person name="Li Q."/>
            <person name="Guo A."/>
            <person name="Zhou L."/>
            <person name="Li J."/>
            <person name="Wu Y."/>
            <person name="Ma Z."/>
            <person name="Armero A."/>
            <person name="Issali A.E."/>
            <person name="Liu N."/>
            <person name="Peng M."/>
            <person name="Yang Y."/>
        </authorList>
    </citation>
    <scope>NUCLEOTIDE SEQUENCE</scope>
    <source>
        <tissue evidence="15">Spear leaf of Hainan Tall coconut</tissue>
    </source>
</reference>
<evidence type="ECO:0000256" key="9">
    <source>
        <dbReference type="ARBA" id="ARBA00022824"/>
    </source>
</evidence>
<dbReference type="SUPFAM" id="SSF63748">
    <property type="entry name" value="Tudor/PWWP/MBT"/>
    <property type="match status" value="1"/>
</dbReference>
<dbReference type="GO" id="GO:0006397">
    <property type="term" value="P:mRNA processing"/>
    <property type="evidence" value="ECO:0007669"/>
    <property type="project" value="UniProtKB-ARBA"/>
</dbReference>
<feature type="domain" description="TNase-like" evidence="14">
    <location>
        <begin position="438"/>
        <end position="618"/>
    </location>
</feature>
<proteinExistence type="predicted"/>
<dbReference type="AlphaFoldDB" id="A0A8K0IXJ9"/>
<protein>
    <recommendedName>
        <fullName evidence="11">Ribonuclease</fullName>
    </recommendedName>
</protein>
<dbReference type="PANTHER" id="PTHR12302">
    <property type="entry name" value="EBNA2 BINDING PROTEIN P100"/>
    <property type="match status" value="1"/>
</dbReference>
<evidence type="ECO:0000313" key="15">
    <source>
        <dbReference type="EMBL" id="KAG1370243.1"/>
    </source>
</evidence>
<dbReference type="Gene3D" id="2.30.30.140">
    <property type="match status" value="1"/>
</dbReference>
<evidence type="ECO:0000256" key="2">
    <source>
        <dbReference type="ARBA" id="ARBA00004463"/>
    </source>
</evidence>
<dbReference type="GO" id="GO:0005783">
    <property type="term" value="C:endoplasmic reticulum"/>
    <property type="evidence" value="ECO:0007669"/>
    <property type="project" value="UniProtKB-SubCell"/>
</dbReference>
<keyword evidence="5" id="KW-0597">Phosphoprotein</keyword>
<dbReference type="PROSITE" id="PS50830">
    <property type="entry name" value="TNASE_3"/>
    <property type="match status" value="4"/>
</dbReference>
<evidence type="ECO:0000256" key="11">
    <source>
        <dbReference type="PIRNR" id="PIRNR017179"/>
    </source>
</evidence>
<name>A0A8K0IXJ9_COCNU</name>
<dbReference type="GO" id="GO:0009651">
    <property type="term" value="P:response to salt stress"/>
    <property type="evidence" value="ECO:0007669"/>
    <property type="project" value="UniProtKB-ARBA"/>
</dbReference>